<dbReference type="AlphaFoldDB" id="A0A1I8MZE7"/>
<dbReference type="InterPro" id="IPR035896">
    <property type="entry name" value="AN1-like_Znf"/>
</dbReference>
<dbReference type="RefSeq" id="XP_005188585.1">
    <property type="nucleotide sequence ID" value="XM_005188528.3"/>
</dbReference>
<dbReference type="VEuPathDB" id="VectorBase:MDOMA2_016991"/>
<evidence type="ECO:0000313" key="9">
    <source>
        <dbReference type="RefSeq" id="XP_005188585.1"/>
    </source>
</evidence>
<dbReference type="eggNOG" id="ENOG502SVSJ">
    <property type="taxonomic scope" value="Eukaryota"/>
</dbReference>
<evidence type="ECO:0000313" key="7">
    <source>
        <dbReference type="EnsemblMetazoa" id="MDOA009963-PA"/>
    </source>
</evidence>
<dbReference type="GO" id="GO:0008270">
    <property type="term" value="F:zinc ion binding"/>
    <property type="evidence" value="ECO:0007669"/>
    <property type="project" value="UniProtKB-KW"/>
</dbReference>
<reference evidence="7" key="1">
    <citation type="submission" date="2020-05" db="UniProtKB">
        <authorList>
            <consortium name="EnsemblMetazoa"/>
        </authorList>
    </citation>
    <scope>IDENTIFICATION</scope>
    <source>
        <strain evidence="7">Aabys</strain>
    </source>
</reference>
<dbReference type="RefSeq" id="XP_019894121.1">
    <property type="nucleotide sequence ID" value="XM_020038562.1"/>
</dbReference>
<dbReference type="GeneID" id="101889655"/>
<dbReference type="VEuPathDB" id="VectorBase:MDOA009963"/>
<feature type="compositionally biased region" description="Pro residues" evidence="5">
    <location>
        <begin position="24"/>
        <end position="33"/>
    </location>
</feature>
<dbReference type="Gene3D" id="4.10.1110.10">
    <property type="entry name" value="AN1-like Zinc finger"/>
    <property type="match status" value="1"/>
</dbReference>
<feature type="region of interest" description="Disordered" evidence="5">
    <location>
        <begin position="145"/>
        <end position="179"/>
    </location>
</feature>
<dbReference type="OrthoDB" id="6513042at2759"/>
<dbReference type="InterPro" id="IPR000058">
    <property type="entry name" value="Znf_AN1"/>
</dbReference>
<organism evidence="7">
    <name type="scientific">Musca domestica</name>
    <name type="common">House fly</name>
    <dbReference type="NCBI Taxonomy" id="7370"/>
    <lineage>
        <taxon>Eukaryota</taxon>
        <taxon>Metazoa</taxon>
        <taxon>Ecdysozoa</taxon>
        <taxon>Arthropoda</taxon>
        <taxon>Hexapoda</taxon>
        <taxon>Insecta</taxon>
        <taxon>Pterygota</taxon>
        <taxon>Neoptera</taxon>
        <taxon>Endopterygota</taxon>
        <taxon>Diptera</taxon>
        <taxon>Brachycera</taxon>
        <taxon>Muscomorpha</taxon>
        <taxon>Muscoidea</taxon>
        <taxon>Muscidae</taxon>
        <taxon>Musca</taxon>
    </lineage>
</organism>
<evidence type="ECO:0000256" key="1">
    <source>
        <dbReference type="ARBA" id="ARBA00022723"/>
    </source>
</evidence>
<dbReference type="RefSeq" id="XP_058982153.1">
    <property type="nucleotide sequence ID" value="XM_059126170.1"/>
</dbReference>
<feature type="domain" description="AN1-type" evidence="6">
    <location>
        <begin position="69"/>
        <end position="118"/>
    </location>
</feature>
<keyword evidence="2 4" id="KW-0863">Zinc-finger</keyword>
<evidence type="ECO:0000259" key="6">
    <source>
        <dbReference type="PROSITE" id="PS51039"/>
    </source>
</evidence>
<keyword evidence="9 10" id="KW-0238">DNA-binding</keyword>
<sequence length="179" mass="19822">MSENSQKSNEVSPTDTTANAQTPSEPPLFPPAKPGKKPDYGTNNTLELLEKIPSKVVEMKLDDVLTAVKDVDNLCDYSRCKAKTSLMGQNCEHCQKRYCFKHGLPEVHGCGEAAKKTERKQFLHPKPVKTVKQEEELEKAKKKLQAKLKDMQVGRMQKTGDLPQTSRGGGGGARKKKAK</sequence>
<reference evidence="11 12" key="2">
    <citation type="submission" date="2025-05" db="UniProtKB">
        <authorList>
            <consortium name="RefSeq"/>
        </authorList>
    </citation>
    <scope>IDENTIFICATION</scope>
    <source>
        <strain evidence="9 10">Aabys</strain>
        <tissue evidence="11 12">Whole body</tissue>
    </source>
</reference>
<evidence type="ECO:0000256" key="5">
    <source>
        <dbReference type="SAM" id="MobiDB-lite"/>
    </source>
</evidence>
<evidence type="ECO:0000313" key="10">
    <source>
        <dbReference type="RefSeq" id="XP_019894121.1"/>
    </source>
</evidence>
<dbReference type="RefSeq" id="XP_058982154.1">
    <property type="nucleotide sequence ID" value="XM_059126171.1"/>
</dbReference>
<feature type="region of interest" description="Disordered" evidence="5">
    <location>
        <begin position="1"/>
        <end position="43"/>
    </location>
</feature>
<keyword evidence="1" id="KW-0479">Metal-binding</keyword>
<dbReference type="PROSITE" id="PS51039">
    <property type="entry name" value="ZF_AN1"/>
    <property type="match status" value="1"/>
</dbReference>
<evidence type="ECO:0000313" key="11">
    <source>
        <dbReference type="RefSeq" id="XP_058982153.1"/>
    </source>
</evidence>
<dbReference type="SMART" id="SM00154">
    <property type="entry name" value="ZnF_AN1"/>
    <property type="match status" value="1"/>
</dbReference>
<keyword evidence="8" id="KW-1185">Reference proteome</keyword>
<feature type="compositionally biased region" description="Polar residues" evidence="5">
    <location>
        <begin position="1"/>
        <end position="23"/>
    </location>
</feature>
<dbReference type="KEGG" id="mde:101889655"/>
<protein>
    <submittedName>
        <fullName evidence="9 10 11 12">DNA-binding protein SMUBP-2</fullName>
    </submittedName>
</protein>
<dbReference type="STRING" id="7370.A0A1I8MZE7"/>
<dbReference type="SUPFAM" id="SSF118310">
    <property type="entry name" value="AN1-like Zinc finger"/>
    <property type="match status" value="1"/>
</dbReference>
<proteinExistence type="predicted"/>
<evidence type="ECO:0000256" key="4">
    <source>
        <dbReference type="PROSITE-ProRule" id="PRU00449"/>
    </source>
</evidence>
<name>A0A1I8MZE7_MUSDO</name>
<evidence type="ECO:0000313" key="12">
    <source>
        <dbReference type="RefSeq" id="XP_058982154.1"/>
    </source>
</evidence>
<dbReference type="Proteomes" id="UP001652621">
    <property type="component" value="Unplaced"/>
</dbReference>
<dbReference type="EnsemblMetazoa" id="MDOA009963-RA">
    <property type="protein sequence ID" value="MDOA009963-PA"/>
    <property type="gene ID" value="MDOA009963"/>
</dbReference>
<evidence type="ECO:0000256" key="2">
    <source>
        <dbReference type="ARBA" id="ARBA00022771"/>
    </source>
</evidence>
<dbReference type="VEuPathDB" id="VectorBase:MDOMA2_011760"/>
<gene>
    <name evidence="7" type="primary">101889655</name>
    <name evidence="9 10" type="synonym">LOC101889655</name>
    <name evidence="11 12" type="synonym">LOC131804017</name>
</gene>
<dbReference type="Pfam" id="PF01428">
    <property type="entry name" value="zf-AN1"/>
    <property type="match status" value="1"/>
</dbReference>
<accession>A0A1I8MZE7</accession>
<dbReference type="GO" id="GO:0003677">
    <property type="term" value="F:DNA binding"/>
    <property type="evidence" value="ECO:0007669"/>
    <property type="project" value="UniProtKB-KW"/>
</dbReference>
<evidence type="ECO:0000313" key="8">
    <source>
        <dbReference type="Proteomes" id="UP001652621"/>
    </source>
</evidence>
<keyword evidence="3" id="KW-0862">Zinc</keyword>
<evidence type="ECO:0000256" key="3">
    <source>
        <dbReference type="ARBA" id="ARBA00022833"/>
    </source>
</evidence>